<dbReference type="AlphaFoldDB" id="A0A0H5QPF7"/>
<protein>
    <submittedName>
        <fullName evidence="1">Uncharacterized protein</fullName>
    </submittedName>
</protein>
<dbReference type="EMBL" id="HACM01003030">
    <property type="protein sequence ID" value="CRZ03472.1"/>
    <property type="molecule type" value="Transcribed_RNA"/>
</dbReference>
<proteinExistence type="predicted"/>
<sequence>NVSYTSVYIPDYPLPSIRRFCGKFGLNLIGRDFTHNRFSFTFSGVKVVDIVRGIHIMNNIHSQWKTTKINSVAVEATTRTWIATTNDQSHDYSSTEYIAQRKRRIQQHEQG</sequence>
<feature type="non-terminal residue" evidence="1">
    <location>
        <position position="1"/>
    </location>
</feature>
<evidence type="ECO:0000313" key="1">
    <source>
        <dbReference type="EMBL" id="CRZ03472.1"/>
    </source>
</evidence>
<feature type="non-terminal residue" evidence="1">
    <location>
        <position position="111"/>
    </location>
</feature>
<organism evidence="1">
    <name type="scientific">Spongospora subterranea</name>
    <dbReference type="NCBI Taxonomy" id="70186"/>
    <lineage>
        <taxon>Eukaryota</taxon>
        <taxon>Sar</taxon>
        <taxon>Rhizaria</taxon>
        <taxon>Endomyxa</taxon>
        <taxon>Phytomyxea</taxon>
        <taxon>Plasmodiophorida</taxon>
        <taxon>Plasmodiophoridae</taxon>
        <taxon>Spongospora</taxon>
    </lineage>
</organism>
<accession>A0A0H5QPF7</accession>
<reference evidence="1" key="1">
    <citation type="submission" date="2015-04" db="EMBL/GenBank/DDBJ databases">
        <title>The genome sequence of the plant pathogenic Rhizarian Plasmodiophora brassicae reveals insights in its biotrophic life cycle and the origin of chitin synthesis.</title>
        <authorList>
            <person name="Schwelm A."/>
            <person name="Fogelqvist J."/>
            <person name="Knaust A."/>
            <person name="Julke S."/>
            <person name="Lilja T."/>
            <person name="Dhandapani V."/>
            <person name="Bonilla-Rosso G."/>
            <person name="Karlsson M."/>
            <person name="Shevchenko A."/>
            <person name="Choi S.R."/>
            <person name="Kim H.G."/>
            <person name="Park J.Y."/>
            <person name="Lim Y.P."/>
            <person name="Ludwig-Muller J."/>
            <person name="Dixelius C."/>
        </authorList>
    </citation>
    <scope>NUCLEOTIDE SEQUENCE</scope>
    <source>
        <tissue evidence="1">Potato root galls</tissue>
    </source>
</reference>
<name>A0A0H5QPF7_9EUKA</name>